<proteinExistence type="predicted"/>
<dbReference type="SUPFAM" id="SSF47616">
    <property type="entry name" value="GST C-terminal domain-like"/>
    <property type="match status" value="1"/>
</dbReference>
<evidence type="ECO:0000259" key="1">
    <source>
        <dbReference type="PROSITE" id="PS50404"/>
    </source>
</evidence>
<dbReference type="RefSeq" id="WP_189501462.1">
    <property type="nucleotide sequence ID" value="NZ_BMZQ01000001.1"/>
</dbReference>
<evidence type="ECO:0000313" key="2">
    <source>
        <dbReference type="EMBL" id="GHD07139.1"/>
    </source>
</evidence>
<dbReference type="InterPro" id="IPR036282">
    <property type="entry name" value="Glutathione-S-Trfase_C_sf"/>
</dbReference>
<dbReference type="SUPFAM" id="SSF52833">
    <property type="entry name" value="Thioredoxin-like"/>
    <property type="match status" value="1"/>
</dbReference>
<name>A0A8J3DN86_9HYPH</name>
<dbReference type="EMBL" id="BMZQ01000001">
    <property type="protein sequence ID" value="GHD07139.1"/>
    <property type="molecule type" value="Genomic_DNA"/>
</dbReference>
<dbReference type="InterPro" id="IPR050983">
    <property type="entry name" value="GST_Omega/HSP26"/>
</dbReference>
<organism evidence="2 3">
    <name type="scientific">Tianweitania populi</name>
    <dbReference type="NCBI Taxonomy" id="1607949"/>
    <lineage>
        <taxon>Bacteria</taxon>
        <taxon>Pseudomonadati</taxon>
        <taxon>Pseudomonadota</taxon>
        <taxon>Alphaproteobacteria</taxon>
        <taxon>Hyphomicrobiales</taxon>
        <taxon>Phyllobacteriaceae</taxon>
        <taxon>Tianweitania</taxon>
    </lineage>
</organism>
<accession>A0A8J3DN86</accession>
<dbReference type="InterPro" id="IPR004045">
    <property type="entry name" value="Glutathione_S-Trfase_N"/>
</dbReference>
<dbReference type="Gene3D" id="3.40.30.10">
    <property type="entry name" value="Glutaredoxin"/>
    <property type="match status" value="1"/>
</dbReference>
<keyword evidence="3" id="KW-1185">Reference proteome</keyword>
<dbReference type="CDD" id="cd03205">
    <property type="entry name" value="GST_C_6"/>
    <property type="match status" value="1"/>
</dbReference>
<dbReference type="Gene3D" id="1.20.1050.10">
    <property type="match status" value="1"/>
</dbReference>
<evidence type="ECO:0000313" key="3">
    <source>
        <dbReference type="Proteomes" id="UP000630142"/>
    </source>
</evidence>
<dbReference type="InterPro" id="IPR036249">
    <property type="entry name" value="Thioredoxin-like_sf"/>
</dbReference>
<dbReference type="GO" id="GO:0005737">
    <property type="term" value="C:cytoplasm"/>
    <property type="evidence" value="ECO:0007669"/>
    <property type="project" value="TreeGrafter"/>
</dbReference>
<dbReference type="Pfam" id="PF13417">
    <property type="entry name" value="GST_N_3"/>
    <property type="match status" value="1"/>
</dbReference>
<dbReference type="PROSITE" id="PS50404">
    <property type="entry name" value="GST_NTER"/>
    <property type="match status" value="1"/>
</dbReference>
<comment type="caution">
    <text evidence="2">The sequence shown here is derived from an EMBL/GenBank/DDBJ whole genome shotgun (WGS) entry which is preliminary data.</text>
</comment>
<dbReference type="AlphaFoldDB" id="A0A8J3DN86"/>
<dbReference type="Proteomes" id="UP000630142">
    <property type="component" value="Unassembled WGS sequence"/>
</dbReference>
<protein>
    <submittedName>
        <fullName evidence="2">Glutathione S-transferase</fullName>
    </submittedName>
</protein>
<reference evidence="2" key="2">
    <citation type="submission" date="2020-09" db="EMBL/GenBank/DDBJ databases">
        <authorList>
            <person name="Sun Q."/>
            <person name="Kim S."/>
        </authorList>
    </citation>
    <scope>NUCLEOTIDE SEQUENCE</scope>
    <source>
        <strain evidence="2">KCTC 42249</strain>
    </source>
</reference>
<reference evidence="2" key="1">
    <citation type="journal article" date="2014" name="Int. J. Syst. Evol. Microbiol.">
        <title>Complete genome sequence of Corynebacterium casei LMG S-19264T (=DSM 44701T), isolated from a smear-ripened cheese.</title>
        <authorList>
            <consortium name="US DOE Joint Genome Institute (JGI-PGF)"/>
            <person name="Walter F."/>
            <person name="Albersmeier A."/>
            <person name="Kalinowski J."/>
            <person name="Ruckert C."/>
        </authorList>
    </citation>
    <scope>NUCLEOTIDE SEQUENCE</scope>
    <source>
        <strain evidence="2">KCTC 42249</strain>
    </source>
</reference>
<dbReference type="PANTHER" id="PTHR43968">
    <property type="match status" value="1"/>
</dbReference>
<gene>
    <name evidence="2" type="ORF">GCM10016234_05260</name>
</gene>
<sequence length="199" mass="22487">MPKILFSKASPYSAKVRMAAHQAGIAFESVATETGTPPESLLEANPLGKIPVFIPDESGAIYDSRVITQYLNRESKGSLFPRNGIKRLEAEQMEALCDGICDAALAHVYERRMRPEELVHQPWLDRQWDKAERALDLLNGQTISLPTKVHAGHLALRATLAYLALRFEGKWEKKRGKLTRWADRFDRKFPELAAYLPKS</sequence>
<dbReference type="PANTHER" id="PTHR43968:SF6">
    <property type="entry name" value="GLUTATHIONE S-TRANSFERASE OMEGA"/>
    <property type="match status" value="1"/>
</dbReference>
<feature type="domain" description="GST N-terminal" evidence="1">
    <location>
        <begin position="1"/>
        <end position="79"/>
    </location>
</feature>